<evidence type="ECO:0000256" key="1">
    <source>
        <dbReference type="SAM" id="Phobius"/>
    </source>
</evidence>
<name>A0A2H3BG82_9AGAR</name>
<keyword evidence="3" id="KW-1185">Reference proteome</keyword>
<protein>
    <submittedName>
        <fullName evidence="2">Uncharacterized protein</fullName>
    </submittedName>
</protein>
<feature type="transmembrane region" description="Helical" evidence="1">
    <location>
        <begin position="68"/>
        <end position="89"/>
    </location>
</feature>
<keyword evidence="1" id="KW-1133">Transmembrane helix</keyword>
<evidence type="ECO:0000313" key="2">
    <source>
        <dbReference type="EMBL" id="PBK67924.1"/>
    </source>
</evidence>
<dbReference type="AlphaFoldDB" id="A0A2H3BG82"/>
<organism evidence="2 3">
    <name type="scientific">Armillaria solidipes</name>
    <dbReference type="NCBI Taxonomy" id="1076256"/>
    <lineage>
        <taxon>Eukaryota</taxon>
        <taxon>Fungi</taxon>
        <taxon>Dikarya</taxon>
        <taxon>Basidiomycota</taxon>
        <taxon>Agaricomycotina</taxon>
        <taxon>Agaricomycetes</taxon>
        <taxon>Agaricomycetidae</taxon>
        <taxon>Agaricales</taxon>
        <taxon>Marasmiineae</taxon>
        <taxon>Physalacriaceae</taxon>
        <taxon>Armillaria</taxon>
    </lineage>
</organism>
<evidence type="ECO:0000313" key="3">
    <source>
        <dbReference type="Proteomes" id="UP000218334"/>
    </source>
</evidence>
<reference evidence="3" key="1">
    <citation type="journal article" date="2017" name="Nat. Ecol. Evol.">
        <title>Genome expansion and lineage-specific genetic innovations in the forest pathogenic fungi Armillaria.</title>
        <authorList>
            <person name="Sipos G."/>
            <person name="Prasanna A.N."/>
            <person name="Walter M.C."/>
            <person name="O'Connor E."/>
            <person name="Balint B."/>
            <person name="Krizsan K."/>
            <person name="Kiss B."/>
            <person name="Hess J."/>
            <person name="Varga T."/>
            <person name="Slot J."/>
            <person name="Riley R."/>
            <person name="Boka B."/>
            <person name="Rigling D."/>
            <person name="Barry K."/>
            <person name="Lee J."/>
            <person name="Mihaltcheva S."/>
            <person name="LaButti K."/>
            <person name="Lipzen A."/>
            <person name="Waldron R."/>
            <person name="Moloney N.M."/>
            <person name="Sperisen C."/>
            <person name="Kredics L."/>
            <person name="Vagvoelgyi C."/>
            <person name="Patrignani A."/>
            <person name="Fitzpatrick D."/>
            <person name="Nagy I."/>
            <person name="Doyle S."/>
            <person name="Anderson J.B."/>
            <person name="Grigoriev I.V."/>
            <person name="Gueldener U."/>
            <person name="Muensterkoetter M."/>
            <person name="Nagy L.G."/>
        </authorList>
    </citation>
    <scope>NUCLEOTIDE SEQUENCE [LARGE SCALE GENOMIC DNA]</scope>
    <source>
        <strain evidence="3">28-4</strain>
    </source>
</reference>
<feature type="transmembrane region" description="Helical" evidence="1">
    <location>
        <begin position="21"/>
        <end position="48"/>
    </location>
</feature>
<accession>A0A2H3BG82</accession>
<gene>
    <name evidence="2" type="ORF">ARMSODRAFT_976213</name>
</gene>
<dbReference type="Proteomes" id="UP000218334">
    <property type="component" value="Unassembled WGS sequence"/>
</dbReference>
<proteinExistence type="predicted"/>
<keyword evidence="1" id="KW-0812">Transmembrane</keyword>
<keyword evidence="1" id="KW-0472">Membrane</keyword>
<sequence>MTMATGLLHRDEYKAWLHTVTVWYSCTGAIIQVTVGAYTVMTAVTVTVPSRPIFLTVDSHPLYGRTPYTVWCKALLTLGPISGASMVYWHNCSAFQLQYREKRFFLSWIV</sequence>
<dbReference type="EMBL" id="KZ293434">
    <property type="protein sequence ID" value="PBK67924.1"/>
    <property type="molecule type" value="Genomic_DNA"/>
</dbReference>